<evidence type="ECO:0000256" key="2">
    <source>
        <dbReference type="ARBA" id="ARBA00020756"/>
    </source>
</evidence>
<dbReference type="SUPFAM" id="SSF160527">
    <property type="entry name" value="V-type ATPase subunit E-like"/>
    <property type="match status" value="1"/>
</dbReference>
<name>A0A9E4K6I8_9GAMM</name>
<dbReference type="EMBL" id="JAEPDI010000012">
    <property type="protein sequence ID" value="MCG7940222.1"/>
    <property type="molecule type" value="Genomic_DNA"/>
</dbReference>
<dbReference type="Proteomes" id="UP000886687">
    <property type="component" value="Unassembled WGS sequence"/>
</dbReference>
<sequence length="210" mass="24188">MNQVEALEKAIIDRAEQMASECHSRADAGRKNILREASDKLQLREEKETLLAKSQADRAYLRKVQADELKLHSKMDHMRWNLVQVVVDRLKQQMAEYCKDEKQYFELLQALLKQAAAQIDDDQLLVKVNPEDLHRLKPEWQKLTDNLVAGKQFQLLEETLNTVGGCLVTTADQRVQIDHTFEGRLTRLERKVHQALVERLLPPVGDGQAL</sequence>
<comment type="caution">
    <text evidence="5">The sequence shown here is derived from an EMBL/GenBank/DDBJ whole genome shotgun (WGS) entry which is preliminary data.</text>
</comment>
<keyword evidence="4" id="KW-0406">Ion transport</keyword>
<proteinExistence type="inferred from homology"/>
<organism evidence="5 6">
    <name type="scientific">Candidatus Thiodiazotropha lotti</name>
    <dbReference type="NCBI Taxonomy" id="2792787"/>
    <lineage>
        <taxon>Bacteria</taxon>
        <taxon>Pseudomonadati</taxon>
        <taxon>Pseudomonadota</taxon>
        <taxon>Gammaproteobacteria</taxon>
        <taxon>Chromatiales</taxon>
        <taxon>Sedimenticolaceae</taxon>
        <taxon>Candidatus Thiodiazotropha</taxon>
    </lineage>
</organism>
<evidence type="ECO:0000313" key="5">
    <source>
        <dbReference type="EMBL" id="MCG7940222.1"/>
    </source>
</evidence>
<keyword evidence="3" id="KW-0813">Transport</keyword>
<evidence type="ECO:0000313" key="6">
    <source>
        <dbReference type="Proteomes" id="UP000886687"/>
    </source>
</evidence>
<dbReference type="Pfam" id="PF01991">
    <property type="entry name" value="vATP-synt_E"/>
    <property type="match status" value="1"/>
</dbReference>
<protein>
    <recommendedName>
        <fullName evidence="2">V-type ATP synthase subunit E</fullName>
    </recommendedName>
</protein>
<dbReference type="AlphaFoldDB" id="A0A9E4K6I8"/>
<reference evidence="5" key="1">
    <citation type="journal article" date="2021" name="Proc. Natl. Acad. Sci. U.S.A.">
        <title>Global biogeography of chemosynthetic symbionts reveals both localized and globally distributed symbiont groups. .</title>
        <authorList>
            <person name="Osvatic J.T."/>
            <person name="Wilkins L.G.E."/>
            <person name="Leibrecht L."/>
            <person name="Leray M."/>
            <person name="Zauner S."/>
            <person name="Polzin J."/>
            <person name="Camacho Y."/>
            <person name="Gros O."/>
            <person name="van Gils J.A."/>
            <person name="Eisen J.A."/>
            <person name="Petersen J.M."/>
            <person name="Yuen B."/>
        </authorList>
    </citation>
    <scope>NUCLEOTIDE SEQUENCE</scope>
    <source>
        <strain evidence="5">MAGL173</strain>
    </source>
</reference>
<dbReference type="GO" id="GO:0033178">
    <property type="term" value="C:proton-transporting two-sector ATPase complex, catalytic domain"/>
    <property type="evidence" value="ECO:0007669"/>
    <property type="project" value="InterPro"/>
</dbReference>
<comment type="similarity">
    <text evidence="1">Belongs to the V-ATPase E subunit family.</text>
</comment>
<gene>
    <name evidence="5" type="ORF">JAZ04_15425</name>
</gene>
<dbReference type="InterPro" id="IPR002842">
    <property type="entry name" value="ATPase_V1_Esu"/>
</dbReference>
<dbReference type="Gene3D" id="3.30.2320.30">
    <property type="entry name" value="ATP synthase, E subunit, C-terminal"/>
    <property type="match status" value="1"/>
</dbReference>
<dbReference type="GO" id="GO:0046961">
    <property type="term" value="F:proton-transporting ATPase activity, rotational mechanism"/>
    <property type="evidence" value="ECO:0007669"/>
    <property type="project" value="InterPro"/>
</dbReference>
<accession>A0A9E4K6I8</accession>
<evidence type="ECO:0000256" key="1">
    <source>
        <dbReference type="ARBA" id="ARBA00005901"/>
    </source>
</evidence>
<dbReference type="InterPro" id="IPR038495">
    <property type="entry name" value="ATPase_E_C"/>
</dbReference>
<evidence type="ECO:0000256" key="4">
    <source>
        <dbReference type="ARBA" id="ARBA00023065"/>
    </source>
</evidence>
<evidence type="ECO:0000256" key="3">
    <source>
        <dbReference type="ARBA" id="ARBA00022448"/>
    </source>
</evidence>